<keyword evidence="1" id="KW-0732">Signal</keyword>
<dbReference type="Proteomes" id="UP000246569">
    <property type="component" value="Unassembled WGS sequence"/>
</dbReference>
<reference evidence="2 3" key="1">
    <citation type="submission" date="2018-05" db="EMBL/GenBank/DDBJ databases">
        <title>Genomic Encyclopedia of Type Strains, Phase IV (KMG-IV): sequencing the most valuable type-strain genomes for metagenomic binning, comparative biology and taxonomic classification.</title>
        <authorList>
            <person name="Goeker M."/>
        </authorList>
    </citation>
    <scope>NUCLEOTIDE SEQUENCE [LARGE SCALE GENOMIC DNA]</scope>
    <source>
        <strain evidence="2 3">DSM 23606</strain>
    </source>
</reference>
<gene>
    <name evidence="2" type="ORF">C7443_105238</name>
</gene>
<dbReference type="PANTHER" id="PTHR36573:SF1">
    <property type="entry name" value="INTERMEMBRANE PHOSPHOLIPID TRANSPORT SYSTEM BINDING PROTEIN MLAC"/>
    <property type="match status" value="1"/>
</dbReference>
<dbReference type="Gene3D" id="3.10.450.710">
    <property type="entry name" value="Tgt2/MlaC"/>
    <property type="match status" value="1"/>
</dbReference>
<feature type="signal peptide" evidence="1">
    <location>
        <begin position="1"/>
        <end position="21"/>
    </location>
</feature>
<organism evidence="2 3">
    <name type="scientific">Plasticicumulans acidivorans</name>
    <dbReference type="NCBI Taxonomy" id="886464"/>
    <lineage>
        <taxon>Bacteria</taxon>
        <taxon>Pseudomonadati</taxon>
        <taxon>Pseudomonadota</taxon>
        <taxon>Gammaproteobacteria</taxon>
        <taxon>Candidatus Competibacteraceae</taxon>
        <taxon>Plasticicumulans</taxon>
    </lineage>
</organism>
<dbReference type="PIRSF" id="PIRSF004649">
    <property type="entry name" value="MlaC"/>
    <property type="match status" value="1"/>
</dbReference>
<evidence type="ECO:0000313" key="2">
    <source>
        <dbReference type="EMBL" id="PWV61805.1"/>
    </source>
</evidence>
<keyword evidence="3" id="KW-1185">Reference proteome</keyword>
<comment type="caution">
    <text evidence="2">The sequence shown here is derived from an EMBL/GenBank/DDBJ whole genome shotgun (WGS) entry which is preliminary data.</text>
</comment>
<dbReference type="EMBL" id="QGTJ01000005">
    <property type="protein sequence ID" value="PWV61805.1"/>
    <property type="molecule type" value="Genomic_DNA"/>
</dbReference>
<dbReference type="PANTHER" id="PTHR36573">
    <property type="entry name" value="INTERMEMBRANE PHOSPHOLIPID TRANSPORT SYSTEM BINDING PROTEIN MLAC"/>
    <property type="match status" value="1"/>
</dbReference>
<protein>
    <submittedName>
        <fullName evidence="2">Phospholipid transport system substrate-binding protein</fullName>
    </submittedName>
</protein>
<sequence>MRKLLSLIFACCLLLGSSAHAEMTAQQAVEDTAQRMLVALKQDRAHLQQNPALIYDLVEKIAVPRFDFDAIAQWVLGRNWRSATPDQRVRFTAEFRNLLVRTYSNALLEYSDETVRFLPSSAPNADGDVLVRSEFVRNSGPVVPINYSVHRKDSDWKIYDVTVDGISLVGSYRTTFANQVREQGMDGLIASLSDLNARGGK</sequence>
<dbReference type="InterPro" id="IPR042245">
    <property type="entry name" value="Tgt2/MlaC_sf"/>
</dbReference>
<dbReference type="OrthoDB" id="9787053at2"/>
<feature type="chain" id="PRO_5016337922" evidence="1">
    <location>
        <begin position="22"/>
        <end position="201"/>
    </location>
</feature>
<dbReference type="InterPro" id="IPR008869">
    <property type="entry name" value="MlaC/ttg2D"/>
</dbReference>
<evidence type="ECO:0000256" key="1">
    <source>
        <dbReference type="SAM" id="SignalP"/>
    </source>
</evidence>
<proteinExistence type="predicted"/>
<accession>A0A317MVZ2</accession>
<dbReference type="Pfam" id="PF05494">
    <property type="entry name" value="MlaC"/>
    <property type="match status" value="1"/>
</dbReference>
<name>A0A317MVZ2_9GAMM</name>
<dbReference type="RefSeq" id="WP_110018590.1">
    <property type="nucleotide sequence ID" value="NZ_QGTJ01000005.1"/>
</dbReference>
<dbReference type="AlphaFoldDB" id="A0A317MVZ2"/>
<evidence type="ECO:0000313" key="3">
    <source>
        <dbReference type="Proteomes" id="UP000246569"/>
    </source>
</evidence>